<evidence type="ECO:0000313" key="8">
    <source>
        <dbReference type="Proteomes" id="UP000256864"/>
    </source>
</evidence>
<dbReference type="InterPro" id="IPR011059">
    <property type="entry name" value="Metal-dep_hydrolase_composite"/>
</dbReference>
<dbReference type="Gene3D" id="3.20.20.140">
    <property type="entry name" value="Metal-dependent hydrolases"/>
    <property type="match status" value="1"/>
</dbReference>
<dbReference type="Pfam" id="PF01979">
    <property type="entry name" value="Amidohydro_1"/>
    <property type="match status" value="1"/>
</dbReference>
<dbReference type="SUPFAM" id="SSF51338">
    <property type="entry name" value="Composite domain of metallo-dependent hydrolases"/>
    <property type="match status" value="1"/>
</dbReference>
<evidence type="ECO:0000256" key="1">
    <source>
        <dbReference type="ARBA" id="ARBA00022723"/>
    </source>
</evidence>
<feature type="compositionally biased region" description="Polar residues" evidence="5">
    <location>
        <begin position="429"/>
        <end position="438"/>
    </location>
</feature>
<dbReference type="GO" id="GO:0004038">
    <property type="term" value="F:allantoinase activity"/>
    <property type="evidence" value="ECO:0007669"/>
    <property type="project" value="TreeGrafter"/>
</dbReference>
<evidence type="ECO:0000256" key="2">
    <source>
        <dbReference type="ARBA" id="ARBA00022801"/>
    </source>
</evidence>
<dbReference type="EMBL" id="QREL01000001">
    <property type="protein sequence ID" value="REE28252.1"/>
    <property type="molecule type" value="Genomic_DNA"/>
</dbReference>
<dbReference type="PANTHER" id="PTHR43668">
    <property type="entry name" value="ALLANTOINASE"/>
    <property type="match status" value="1"/>
</dbReference>
<dbReference type="PROSITE" id="PS00483">
    <property type="entry name" value="DIHYDROOROTASE_2"/>
    <property type="match status" value="1"/>
</dbReference>
<dbReference type="CDD" id="cd01318">
    <property type="entry name" value="DHOase_IIb"/>
    <property type="match status" value="1"/>
</dbReference>
<organism evidence="7 8">
    <name type="scientific">Methanothermobacter defluvii</name>
    <dbReference type="NCBI Taxonomy" id="49339"/>
    <lineage>
        <taxon>Archaea</taxon>
        <taxon>Methanobacteriati</taxon>
        <taxon>Methanobacteriota</taxon>
        <taxon>Methanomada group</taxon>
        <taxon>Methanobacteria</taxon>
        <taxon>Methanobacteriales</taxon>
        <taxon>Methanobacteriaceae</taxon>
        <taxon>Methanothermobacter</taxon>
    </lineage>
</organism>
<feature type="binding site" evidence="4">
    <location>
        <position position="169"/>
    </location>
    <ligand>
        <name>Zn(2+)</name>
        <dbReference type="ChEBI" id="CHEBI:29105"/>
        <label>2</label>
    </ligand>
</feature>
<keyword evidence="2 4" id="KW-0378">Hydrolase</keyword>
<dbReference type="Proteomes" id="UP000256864">
    <property type="component" value="Unassembled WGS sequence"/>
</dbReference>
<dbReference type="PANTHER" id="PTHR43668:SF2">
    <property type="entry name" value="ALLANTOINASE"/>
    <property type="match status" value="1"/>
</dbReference>
<feature type="binding site" evidence="4">
    <location>
        <position position="290"/>
    </location>
    <ligand>
        <name>Zn(2+)</name>
        <dbReference type="ChEBI" id="CHEBI:29105"/>
        <label>1</label>
    </ligand>
</feature>
<feature type="binding site" evidence="4">
    <location>
        <position position="294"/>
    </location>
    <ligand>
        <name>substrate</name>
    </ligand>
</feature>
<protein>
    <recommendedName>
        <fullName evidence="4">Dihydroorotase</fullName>
        <shortName evidence="4">DHOase</shortName>
        <ecNumber evidence="4">3.5.2.3</ecNumber>
    </recommendedName>
</protein>
<name>A0A371NCR3_9EURY</name>
<dbReference type="GO" id="GO:0044205">
    <property type="term" value="P:'de novo' UMP biosynthetic process"/>
    <property type="evidence" value="ECO:0007669"/>
    <property type="project" value="UniProtKB-UniRule"/>
</dbReference>
<dbReference type="UniPathway" id="UPA00070">
    <property type="reaction ID" value="UER00117"/>
</dbReference>
<evidence type="ECO:0000256" key="5">
    <source>
        <dbReference type="SAM" id="MobiDB-lite"/>
    </source>
</evidence>
<dbReference type="GO" id="GO:0008270">
    <property type="term" value="F:zinc ion binding"/>
    <property type="evidence" value="ECO:0007669"/>
    <property type="project" value="UniProtKB-UniRule"/>
</dbReference>
<keyword evidence="3 4" id="KW-0665">Pyrimidine biosynthesis</keyword>
<evidence type="ECO:0000256" key="4">
    <source>
        <dbReference type="HAMAP-Rule" id="MF_00220"/>
    </source>
</evidence>
<dbReference type="PROSITE" id="PS00482">
    <property type="entry name" value="DIHYDROOROTASE_1"/>
    <property type="match status" value="1"/>
</dbReference>
<comment type="pathway">
    <text evidence="4">Pyrimidine metabolism; UMP biosynthesis via de novo pathway; (S)-dihydroorotate from bicarbonate: step 3/3.</text>
</comment>
<comment type="cofactor">
    <cofactor evidence="4">
        <name>Zn(2+)</name>
        <dbReference type="ChEBI" id="CHEBI:29105"/>
    </cofactor>
    <text evidence="4">Binds 2 Zn(2+) ions per subunit.</text>
</comment>
<sequence length="438" mass="48689">MFDLSLENCRVDRDLTVNIGVDDGKIVQISRGRIDASERIDLKGYFVLPGLIDSHVHFRDPGLEYKEDFRTGSMAAAHGGFATVLDMPNTVPPTDNAAEFQRKIRIGERKSVVDFGLHAGFRSVSDVKGILRFMPASFKVFMDLTGISAVDGLFRELKALSAPVPVTVHCENRDVVMESMKELKDMSDPSVYALARPPLAEEVSVAEVLALSLHHEHPVHICHLSTVKSLQLVEPFRDYVTCEVTPHHLMLDSGAFRRFGTVVKTNPPLRPPESRIYPEFLDRINVIGTDHAPHGIEEKRKGVWDAPPGIPNLEVVLKLLLTLVSKGRMSLYTIRRMLAEEPARIFGLRSKGRISEGMDADFTVVDLKETGSISSDDFYSKAHYTPFEGFSYTGTPVMTMVRGRVVMRDGEVLEGNGRYIPAEHDSKPETSGSEVDLS</sequence>
<comment type="caution">
    <text evidence="7">The sequence shown here is derived from an EMBL/GenBank/DDBJ whole genome shotgun (WGS) entry which is preliminary data.</text>
</comment>
<feature type="binding site" evidence="4">
    <location>
        <position position="55"/>
    </location>
    <ligand>
        <name>Zn(2+)</name>
        <dbReference type="ChEBI" id="CHEBI:29105"/>
        <label>1</label>
    </ligand>
</feature>
<feature type="binding site" evidence="4">
    <location>
        <position position="139"/>
    </location>
    <ligand>
        <name>Zn(2+)</name>
        <dbReference type="ChEBI" id="CHEBI:29105"/>
        <label>2</label>
    </ligand>
</feature>
<reference evidence="7 8" key="1">
    <citation type="submission" date="2018-07" db="EMBL/GenBank/DDBJ databases">
        <title>Genomic Encyclopedia of Type Strains, Phase IV (KMG-IV): sequencing the most valuable type-strain genomes for metagenomic binning, comparative biology and taxonomic classification.</title>
        <authorList>
            <person name="Goeker M."/>
        </authorList>
    </citation>
    <scope>NUCLEOTIDE SEQUENCE [LARGE SCALE GENOMIC DNA]</scope>
    <source>
        <strain evidence="7 8">DSM 7466</strain>
    </source>
</reference>
<evidence type="ECO:0000313" key="7">
    <source>
        <dbReference type="EMBL" id="REE28252.1"/>
    </source>
</evidence>
<feature type="region of interest" description="Disordered" evidence="5">
    <location>
        <begin position="418"/>
        <end position="438"/>
    </location>
</feature>
<dbReference type="HAMAP" id="MF_00220_A">
    <property type="entry name" value="PyrC_classI_A"/>
    <property type="match status" value="1"/>
</dbReference>
<feature type="modified residue" description="N6-carboxylysine" evidence="4">
    <location>
        <position position="139"/>
    </location>
</feature>
<feature type="active site" evidence="4">
    <location>
        <position position="290"/>
    </location>
</feature>
<dbReference type="GO" id="GO:0005737">
    <property type="term" value="C:cytoplasm"/>
    <property type="evidence" value="ECO:0007669"/>
    <property type="project" value="TreeGrafter"/>
</dbReference>
<keyword evidence="1 4" id="KW-0479">Metal-binding</keyword>
<proteinExistence type="inferred from homology"/>
<feature type="binding site" evidence="4">
    <location>
        <position position="139"/>
    </location>
    <ligand>
        <name>Zn(2+)</name>
        <dbReference type="ChEBI" id="CHEBI:29105"/>
        <label>1</label>
    </ligand>
</feature>
<dbReference type="GO" id="GO:0004151">
    <property type="term" value="F:dihydroorotase activity"/>
    <property type="evidence" value="ECO:0007669"/>
    <property type="project" value="UniProtKB-UniRule"/>
</dbReference>
<comment type="function">
    <text evidence="4">Catalyzes the reversible cyclization of carbamoyl aspartate to dihydroorotate.</text>
</comment>
<dbReference type="InterPro" id="IPR004722">
    <property type="entry name" value="DHOase"/>
</dbReference>
<gene>
    <name evidence="4" type="primary">pyrC</name>
    <name evidence="7" type="ORF">C7452_0253</name>
</gene>
<evidence type="ECO:0000259" key="6">
    <source>
        <dbReference type="Pfam" id="PF01979"/>
    </source>
</evidence>
<comment type="catalytic activity">
    <reaction evidence="4">
        <text>(S)-dihydroorotate + H2O = N-carbamoyl-L-aspartate + H(+)</text>
        <dbReference type="Rhea" id="RHEA:24296"/>
        <dbReference type="ChEBI" id="CHEBI:15377"/>
        <dbReference type="ChEBI" id="CHEBI:15378"/>
        <dbReference type="ChEBI" id="CHEBI:30864"/>
        <dbReference type="ChEBI" id="CHEBI:32814"/>
        <dbReference type="EC" id="3.5.2.3"/>
    </reaction>
</comment>
<comment type="similarity">
    <text evidence="4">Belongs to the metallo-dependent hydrolases superfamily. DHOase family. Class I DHOase subfamily.</text>
</comment>
<dbReference type="InterPro" id="IPR006680">
    <property type="entry name" value="Amidohydro-rel"/>
</dbReference>
<dbReference type="InterPro" id="IPR002195">
    <property type="entry name" value="Dihydroorotase_CS"/>
</dbReference>
<dbReference type="SUPFAM" id="SSF51556">
    <property type="entry name" value="Metallo-dependent hydrolases"/>
    <property type="match status" value="1"/>
</dbReference>
<keyword evidence="4" id="KW-0862">Zinc</keyword>
<dbReference type="InterPro" id="IPR050138">
    <property type="entry name" value="DHOase/Allantoinase_Hydrolase"/>
</dbReference>
<feature type="binding site" evidence="4">
    <location>
        <begin position="308"/>
        <end position="309"/>
    </location>
    <ligand>
        <name>substrate</name>
    </ligand>
</feature>
<feature type="binding site" evidence="4">
    <location>
        <position position="57"/>
    </location>
    <ligand>
        <name>Zn(2+)</name>
        <dbReference type="ChEBI" id="CHEBI:29105"/>
        <label>1</label>
    </ligand>
</feature>
<dbReference type="InterPro" id="IPR032466">
    <property type="entry name" value="Metal_Hydrolase"/>
</dbReference>
<feature type="binding site" evidence="4">
    <location>
        <position position="89"/>
    </location>
    <ligand>
        <name>substrate</name>
    </ligand>
</feature>
<evidence type="ECO:0000256" key="3">
    <source>
        <dbReference type="ARBA" id="ARBA00022975"/>
    </source>
</evidence>
<dbReference type="RefSeq" id="WP_115891968.1">
    <property type="nucleotide sequence ID" value="NZ_QREL01000001.1"/>
</dbReference>
<feature type="domain" description="Amidohydrolase-related" evidence="6">
    <location>
        <begin position="46"/>
        <end position="406"/>
    </location>
</feature>
<dbReference type="NCBIfam" id="TIGR00857">
    <property type="entry name" value="pyrC_multi"/>
    <property type="match status" value="1"/>
</dbReference>
<feature type="binding site" evidence="4">
    <location>
        <begin position="57"/>
        <end position="59"/>
    </location>
    <ligand>
        <name>substrate</name>
    </ligand>
</feature>
<dbReference type="EC" id="3.5.2.3" evidence="4"/>
<dbReference type="AlphaFoldDB" id="A0A371NCR3"/>
<keyword evidence="8" id="KW-1185">Reference proteome</keyword>
<dbReference type="Gene3D" id="2.30.40.10">
    <property type="entry name" value="Urease, subunit C, domain 1"/>
    <property type="match status" value="1"/>
</dbReference>
<feature type="binding site" evidence="4">
    <location>
        <position position="223"/>
    </location>
    <ligand>
        <name>Zn(2+)</name>
        <dbReference type="ChEBI" id="CHEBI:29105"/>
        <label>2</label>
    </ligand>
</feature>
<accession>A0A371NCR3</accession>
<dbReference type="GO" id="GO:0006145">
    <property type="term" value="P:purine nucleobase catabolic process"/>
    <property type="evidence" value="ECO:0007669"/>
    <property type="project" value="TreeGrafter"/>
</dbReference>